<accession>A0A812UGQ0</accession>
<keyword evidence="2" id="KW-0812">Transmembrane</keyword>
<keyword evidence="4" id="KW-1185">Reference proteome</keyword>
<feature type="transmembrane region" description="Helical" evidence="2">
    <location>
        <begin position="37"/>
        <end position="63"/>
    </location>
</feature>
<dbReference type="Proteomes" id="UP000604046">
    <property type="component" value="Unassembled WGS sequence"/>
</dbReference>
<dbReference type="EMBL" id="CAJNDS010002711">
    <property type="protein sequence ID" value="CAE7570051.1"/>
    <property type="molecule type" value="Genomic_DNA"/>
</dbReference>
<evidence type="ECO:0000313" key="3">
    <source>
        <dbReference type="EMBL" id="CAE7570051.1"/>
    </source>
</evidence>
<name>A0A812UGQ0_9DINO</name>
<dbReference type="AlphaFoldDB" id="A0A812UGQ0"/>
<feature type="transmembrane region" description="Helical" evidence="2">
    <location>
        <begin position="118"/>
        <end position="138"/>
    </location>
</feature>
<keyword evidence="2" id="KW-1133">Transmembrane helix</keyword>
<feature type="transmembrane region" description="Helical" evidence="2">
    <location>
        <begin position="180"/>
        <end position="202"/>
    </location>
</feature>
<comment type="caution">
    <text evidence="3">The sequence shown here is derived from an EMBL/GenBank/DDBJ whole genome shotgun (WGS) entry which is preliminary data.</text>
</comment>
<protein>
    <submittedName>
        <fullName evidence="3">SphX protein</fullName>
    </submittedName>
</protein>
<feature type="transmembrane region" description="Helical" evidence="2">
    <location>
        <begin position="90"/>
        <end position="111"/>
    </location>
</feature>
<feature type="transmembrane region" description="Helical" evidence="2">
    <location>
        <begin position="150"/>
        <end position="168"/>
    </location>
</feature>
<feature type="region of interest" description="Disordered" evidence="1">
    <location>
        <begin position="296"/>
        <end position="325"/>
    </location>
</feature>
<gene>
    <name evidence="3" type="primary">sphX</name>
    <name evidence="3" type="ORF">SNAT2548_LOCUS32431</name>
</gene>
<dbReference type="OrthoDB" id="10531385at2759"/>
<evidence type="ECO:0000256" key="2">
    <source>
        <dbReference type="SAM" id="Phobius"/>
    </source>
</evidence>
<proteinExistence type="predicted"/>
<reference evidence="3" key="1">
    <citation type="submission" date="2021-02" db="EMBL/GenBank/DDBJ databases">
        <authorList>
            <person name="Dougan E. K."/>
            <person name="Rhodes N."/>
            <person name="Thang M."/>
            <person name="Chan C."/>
        </authorList>
    </citation>
    <scope>NUCLEOTIDE SEQUENCE</scope>
</reference>
<sequence>MSKTALMPFMCYRHPNGRASVLRFSDVLCWESSDHTLMVVFGIFMTASMALYWSILVCCTLLAPRLSSQGNVFFLTATRFLFFRFRTDCWWYGTWFIMRGPLLSLPVAIFTDLPQVQLFCMTAVIETYMVIQLVVWPWKTPLINLADGSMNMMMILLLSLGTTFLDALEGDARMTYSRIAVGILGVLYFVAFLLLCAALYALCHKVSMGSSEEHWVLTLGRPPSTTQLCEAFEALQIAYQTVDSAVIEKAIDDLSVYDRRMLAAVLTTVAPMLGNDRRMKLARRLSVTTTSLASMSVRSQGAAEAERASSPQPQKVESTEVPPSAHIRREVAQSAYI</sequence>
<evidence type="ECO:0000313" key="4">
    <source>
        <dbReference type="Proteomes" id="UP000604046"/>
    </source>
</evidence>
<keyword evidence="2" id="KW-0472">Membrane</keyword>
<evidence type="ECO:0000256" key="1">
    <source>
        <dbReference type="SAM" id="MobiDB-lite"/>
    </source>
</evidence>
<organism evidence="3 4">
    <name type="scientific">Symbiodinium natans</name>
    <dbReference type="NCBI Taxonomy" id="878477"/>
    <lineage>
        <taxon>Eukaryota</taxon>
        <taxon>Sar</taxon>
        <taxon>Alveolata</taxon>
        <taxon>Dinophyceae</taxon>
        <taxon>Suessiales</taxon>
        <taxon>Symbiodiniaceae</taxon>
        <taxon>Symbiodinium</taxon>
    </lineage>
</organism>